<dbReference type="InterPro" id="IPR036078">
    <property type="entry name" value="Spo11/TopoVI_A_sf"/>
</dbReference>
<dbReference type="GO" id="GO:0003677">
    <property type="term" value="F:DNA binding"/>
    <property type="evidence" value="ECO:0007669"/>
    <property type="project" value="InterPro"/>
</dbReference>
<protein>
    <submittedName>
        <fullName evidence="1">Permeases of the major facilitator superfamily protein</fullName>
    </submittedName>
</protein>
<organism evidence="1 2">
    <name type="scientific">Enhygromyxa salina</name>
    <dbReference type="NCBI Taxonomy" id="215803"/>
    <lineage>
        <taxon>Bacteria</taxon>
        <taxon>Pseudomonadati</taxon>
        <taxon>Myxococcota</taxon>
        <taxon>Polyangia</taxon>
        <taxon>Nannocystales</taxon>
        <taxon>Nannocystaceae</taxon>
        <taxon>Enhygromyxa</taxon>
    </lineage>
</organism>
<comment type="caution">
    <text evidence="1">The sequence shown here is derived from an EMBL/GenBank/DDBJ whole genome shotgun (WGS) entry which is preliminary data.</text>
</comment>
<evidence type="ECO:0000313" key="2">
    <source>
        <dbReference type="Proteomes" id="UP000031599"/>
    </source>
</evidence>
<dbReference type="RefSeq" id="WP_052545917.1">
    <property type="nucleotide sequence ID" value="NZ_JMCC02000001.1"/>
</dbReference>
<proteinExistence type="predicted"/>
<accession>A0A0C2D917</accession>
<sequence>MFARTIDRVSAEGKLRFTEGQLYYELCRTLGPVARGVFEQLWARWLAVHGAPAMIVTPWPTQAAAPTLREDDIGDYSFDRVVITDHAWIVDFLLCNNFHFETNSAVLSIDGHPAGRFEMIRAMLHKNPQIIVIAIHDASSEGCQLPRRLVTEDGWFREHGYVVDAGLTPAHRELYGELWQAREPIGESANADDPDAQWLSRYMLDFAVVRPEKAMRRLFRASRRYGALLDLPNGPRVGEVYTDKELLGPGKHKRIAAGEEVD</sequence>
<gene>
    <name evidence="1" type="ORF">DB30_00070</name>
</gene>
<dbReference type="Proteomes" id="UP000031599">
    <property type="component" value="Unassembled WGS sequence"/>
</dbReference>
<dbReference type="SUPFAM" id="SSF56726">
    <property type="entry name" value="DNA topoisomerase IV, alpha subunit"/>
    <property type="match status" value="1"/>
</dbReference>
<name>A0A0C2D917_9BACT</name>
<dbReference type="EMBL" id="JMCC02000001">
    <property type="protein sequence ID" value="KIG19561.1"/>
    <property type="molecule type" value="Genomic_DNA"/>
</dbReference>
<dbReference type="GO" id="GO:0005694">
    <property type="term" value="C:chromosome"/>
    <property type="evidence" value="ECO:0007669"/>
    <property type="project" value="InterPro"/>
</dbReference>
<evidence type="ECO:0000313" key="1">
    <source>
        <dbReference type="EMBL" id="KIG19561.1"/>
    </source>
</evidence>
<dbReference type="AlphaFoldDB" id="A0A0C2D917"/>
<reference evidence="1 2" key="1">
    <citation type="submission" date="2014-12" db="EMBL/GenBank/DDBJ databases">
        <title>Genome assembly of Enhygromyxa salina DSM 15201.</title>
        <authorList>
            <person name="Sharma G."/>
            <person name="Subramanian S."/>
        </authorList>
    </citation>
    <scope>NUCLEOTIDE SEQUENCE [LARGE SCALE GENOMIC DNA]</scope>
    <source>
        <strain evidence="1 2">DSM 15201</strain>
    </source>
</reference>